<evidence type="ECO:0008006" key="7">
    <source>
        <dbReference type="Google" id="ProtNLM"/>
    </source>
</evidence>
<feature type="signal peptide" evidence="2">
    <location>
        <begin position="1"/>
        <end position="20"/>
    </location>
</feature>
<dbReference type="InterPro" id="IPR011679">
    <property type="entry name" value="ERp29_C"/>
</dbReference>
<dbReference type="InterPro" id="IPR016855">
    <property type="entry name" value="ERp29"/>
</dbReference>
<feature type="domain" description="Endoplasmic reticulum resident protein 29 C-terminal" evidence="3">
    <location>
        <begin position="147"/>
        <end position="241"/>
    </location>
</feature>
<dbReference type="Pfam" id="PF07749">
    <property type="entry name" value="ERp29"/>
    <property type="match status" value="1"/>
</dbReference>
<dbReference type="Gene3D" id="1.20.1150.12">
    <property type="entry name" value="Endoplasmic reticulum resident protein 29, C-terminal domain"/>
    <property type="match status" value="1"/>
</dbReference>
<evidence type="ECO:0000256" key="2">
    <source>
        <dbReference type="SAM" id="SignalP"/>
    </source>
</evidence>
<dbReference type="PANTHER" id="PTHR12211:SF0">
    <property type="entry name" value="ENDOPLASMIC RETICULUM RESIDENT PROTEIN 29"/>
    <property type="match status" value="1"/>
</dbReference>
<dbReference type="VEuPathDB" id="CryptoDB:Vbra_6728"/>
<dbReference type="STRING" id="1169540.A0A0G4E9X1"/>
<dbReference type="GO" id="GO:0009306">
    <property type="term" value="P:protein secretion"/>
    <property type="evidence" value="ECO:0007669"/>
    <property type="project" value="InterPro"/>
</dbReference>
<feature type="chain" id="PRO_5005186887" description="Endoplasmic reticulum resident protein 29 C-terminal domain-containing protein" evidence="2">
    <location>
        <begin position="21"/>
        <end position="250"/>
    </location>
</feature>
<dbReference type="AlphaFoldDB" id="A0A0G4E9X1"/>
<dbReference type="OrthoDB" id="417262at2759"/>
<evidence type="ECO:0000313" key="6">
    <source>
        <dbReference type="Proteomes" id="UP000041254"/>
    </source>
</evidence>
<gene>
    <name evidence="5" type="ORF">Vbra_6728</name>
</gene>
<evidence type="ECO:0000259" key="4">
    <source>
        <dbReference type="Pfam" id="PF07912"/>
    </source>
</evidence>
<dbReference type="OMA" id="FPYGDKH"/>
<dbReference type="EMBL" id="CDMY01000040">
    <property type="protein sequence ID" value="CEL91990.1"/>
    <property type="molecule type" value="Genomic_DNA"/>
</dbReference>
<evidence type="ECO:0000259" key="3">
    <source>
        <dbReference type="Pfam" id="PF07749"/>
    </source>
</evidence>
<dbReference type="CDD" id="cd00238">
    <property type="entry name" value="ERp29c"/>
    <property type="match status" value="1"/>
</dbReference>
<dbReference type="InterPro" id="IPR012883">
    <property type="entry name" value="ERp29_N"/>
</dbReference>
<dbReference type="InterPro" id="IPR036356">
    <property type="entry name" value="ERp29_C_sf"/>
</dbReference>
<dbReference type="Proteomes" id="UP000041254">
    <property type="component" value="Unassembled WGS sequence"/>
</dbReference>
<sequence>MCRSFAAFAALVAALPCVLGTQKGAIKLDSWTYEKFLSLPGQKVLVKFDKAYAYGDTEDAFKSLCEKVSKHSSFFVAEVPIAEYGDKENDDLRERYSLKKDDYPVYKLVTTGPNFDEKAVNYTGDKTARDLVRFLRTNGIRITGVGGLKEYDELAEKFITKTSEADRKAVLDAAQTKAGGEEDTDVKNKAEMYVKTMKKIVEKGLDYVNTETERVAKVLGGKMSDDKKKQMEVKLDVLSSFEGVKVHEEL</sequence>
<keyword evidence="2" id="KW-0732">Signal</keyword>
<feature type="domain" description="ERp29 N-terminal" evidence="4">
    <location>
        <begin position="21"/>
        <end position="139"/>
    </location>
</feature>
<name>A0A0G4E9X1_VITBC</name>
<dbReference type="Pfam" id="PF07912">
    <property type="entry name" value="ERp29_N"/>
    <property type="match status" value="1"/>
</dbReference>
<dbReference type="PANTHER" id="PTHR12211">
    <property type="entry name" value="ENDOPLASMIC RETICULUM PROTEIN ERP29"/>
    <property type="match status" value="1"/>
</dbReference>
<evidence type="ECO:0000313" key="5">
    <source>
        <dbReference type="EMBL" id="CEL91990.1"/>
    </source>
</evidence>
<accession>A0A0G4E9X1</accession>
<keyword evidence="6" id="KW-1185">Reference proteome</keyword>
<dbReference type="SUPFAM" id="SSF47933">
    <property type="entry name" value="ERP29 C domain-like"/>
    <property type="match status" value="1"/>
</dbReference>
<dbReference type="InParanoid" id="A0A0G4E9X1"/>
<keyword evidence="1" id="KW-0256">Endoplasmic reticulum</keyword>
<dbReference type="FunFam" id="1.20.1150.12:FF:000001">
    <property type="entry name" value="Endoplasmic reticulum resident protein 29"/>
    <property type="match status" value="1"/>
</dbReference>
<evidence type="ECO:0000256" key="1">
    <source>
        <dbReference type="ARBA" id="ARBA00022824"/>
    </source>
</evidence>
<dbReference type="InterPro" id="IPR036249">
    <property type="entry name" value="Thioredoxin-like_sf"/>
</dbReference>
<dbReference type="SUPFAM" id="SSF52833">
    <property type="entry name" value="Thioredoxin-like"/>
    <property type="match status" value="1"/>
</dbReference>
<organism evidence="5 6">
    <name type="scientific">Vitrella brassicaformis (strain CCMP3155)</name>
    <dbReference type="NCBI Taxonomy" id="1169540"/>
    <lineage>
        <taxon>Eukaryota</taxon>
        <taxon>Sar</taxon>
        <taxon>Alveolata</taxon>
        <taxon>Colpodellida</taxon>
        <taxon>Vitrellaceae</taxon>
        <taxon>Vitrella</taxon>
    </lineage>
</organism>
<reference evidence="5 6" key="1">
    <citation type="submission" date="2014-11" db="EMBL/GenBank/DDBJ databases">
        <authorList>
            <person name="Zhu J."/>
            <person name="Qi W."/>
            <person name="Song R."/>
        </authorList>
    </citation>
    <scope>NUCLEOTIDE SEQUENCE [LARGE SCALE GENOMIC DNA]</scope>
</reference>
<proteinExistence type="predicted"/>
<dbReference type="Gene3D" id="3.40.30.10">
    <property type="entry name" value="Glutaredoxin"/>
    <property type="match status" value="1"/>
</dbReference>
<dbReference type="GO" id="GO:0005788">
    <property type="term" value="C:endoplasmic reticulum lumen"/>
    <property type="evidence" value="ECO:0007669"/>
    <property type="project" value="InterPro"/>
</dbReference>
<protein>
    <recommendedName>
        <fullName evidence="7">Endoplasmic reticulum resident protein 29 C-terminal domain-containing protein</fullName>
    </recommendedName>
</protein>